<gene>
    <name evidence="11" type="ORF">SAMN05421858_1072</name>
</gene>
<evidence type="ECO:0000256" key="6">
    <source>
        <dbReference type="ARBA" id="ARBA00023136"/>
    </source>
</evidence>
<evidence type="ECO:0000256" key="2">
    <source>
        <dbReference type="ARBA" id="ARBA00022448"/>
    </source>
</evidence>
<feature type="binding site" evidence="7">
    <location>
        <position position="163"/>
    </location>
    <ligand>
        <name>Cu cation</name>
        <dbReference type="ChEBI" id="CHEBI:23378"/>
    </ligand>
</feature>
<keyword evidence="6 9" id="KW-0472">Membrane</keyword>
<feature type="compositionally biased region" description="Gly residues" evidence="8">
    <location>
        <begin position="32"/>
        <end position="56"/>
    </location>
</feature>
<dbReference type="EMBL" id="FTNO01000001">
    <property type="protein sequence ID" value="SIQ99770.1"/>
    <property type="molecule type" value="Genomic_DNA"/>
</dbReference>
<evidence type="ECO:0000256" key="4">
    <source>
        <dbReference type="ARBA" id="ARBA00022982"/>
    </source>
</evidence>
<dbReference type="InterPro" id="IPR008972">
    <property type="entry name" value="Cupredoxin"/>
</dbReference>
<feature type="region of interest" description="Disordered" evidence="8">
    <location>
        <begin position="113"/>
        <end position="132"/>
    </location>
</feature>
<keyword evidence="12" id="KW-1185">Reference proteome</keyword>
<evidence type="ECO:0000256" key="1">
    <source>
        <dbReference type="ARBA" id="ARBA00004370"/>
    </source>
</evidence>
<dbReference type="PROSITE" id="PS51318">
    <property type="entry name" value="TAT"/>
    <property type="match status" value="1"/>
</dbReference>
<dbReference type="PANTHER" id="PTHR34192:SF10">
    <property type="entry name" value="PLASTOCYANIN MAJOR ISOFORM, CHLOROPLASTIC-RELATED"/>
    <property type="match status" value="1"/>
</dbReference>
<keyword evidence="4" id="KW-0249">Electron transport</keyword>
<feature type="transmembrane region" description="Helical" evidence="9">
    <location>
        <begin position="197"/>
        <end position="217"/>
    </location>
</feature>
<feature type="compositionally biased region" description="Low complexity" evidence="8">
    <location>
        <begin position="57"/>
        <end position="66"/>
    </location>
</feature>
<keyword evidence="5 7" id="KW-0186">Copper</keyword>
<accession>A0A1N6XBX9</accession>
<dbReference type="GO" id="GO:0009055">
    <property type="term" value="F:electron transfer activity"/>
    <property type="evidence" value="ECO:0007669"/>
    <property type="project" value="InterPro"/>
</dbReference>
<organism evidence="11 12">
    <name type="scientific">Haladaptatus litoreus</name>
    <dbReference type="NCBI Taxonomy" id="553468"/>
    <lineage>
        <taxon>Archaea</taxon>
        <taxon>Methanobacteriati</taxon>
        <taxon>Methanobacteriota</taxon>
        <taxon>Stenosarchaea group</taxon>
        <taxon>Halobacteria</taxon>
        <taxon>Halobacteriales</taxon>
        <taxon>Haladaptataceae</taxon>
        <taxon>Haladaptatus</taxon>
    </lineage>
</organism>
<evidence type="ECO:0000256" key="3">
    <source>
        <dbReference type="ARBA" id="ARBA00022723"/>
    </source>
</evidence>
<feature type="binding site" evidence="7">
    <location>
        <position position="155"/>
    </location>
    <ligand>
        <name>Cu cation</name>
        <dbReference type="ChEBI" id="CHEBI:23378"/>
    </ligand>
</feature>
<feature type="compositionally biased region" description="Gly residues" evidence="8">
    <location>
        <begin position="67"/>
        <end position="77"/>
    </location>
</feature>
<evidence type="ECO:0000256" key="8">
    <source>
        <dbReference type="SAM" id="MobiDB-lite"/>
    </source>
</evidence>
<dbReference type="SUPFAM" id="SSF49503">
    <property type="entry name" value="Cupredoxins"/>
    <property type="match status" value="1"/>
</dbReference>
<evidence type="ECO:0000313" key="11">
    <source>
        <dbReference type="EMBL" id="SIQ99770.1"/>
    </source>
</evidence>
<keyword evidence="9" id="KW-0812">Transmembrane</keyword>
<feature type="compositionally biased region" description="Low complexity" evidence="8">
    <location>
        <begin position="18"/>
        <end position="31"/>
    </location>
</feature>
<dbReference type="PANTHER" id="PTHR34192">
    <property type="entry name" value="PLASTOCYANIN MAJOR ISOFORM, CHLOROPLASTIC-RELATED"/>
    <property type="match status" value="1"/>
</dbReference>
<dbReference type="RefSeq" id="WP_076428623.1">
    <property type="nucleotide sequence ID" value="NZ_FTNO01000001.1"/>
</dbReference>
<evidence type="ECO:0000256" key="5">
    <source>
        <dbReference type="ARBA" id="ARBA00023008"/>
    </source>
</evidence>
<feature type="region of interest" description="Disordered" evidence="8">
    <location>
        <begin position="18"/>
        <end position="84"/>
    </location>
</feature>
<keyword evidence="9" id="KW-1133">Transmembrane helix</keyword>
<protein>
    <submittedName>
        <fullName evidence="11">Plastocyanin</fullName>
    </submittedName>
</protein>
<dbReference type="AlphaFoldDB" id="A0A1N6XBX9"/>
<dbReference type="GO" id="GO:0016020">
    <property type="term" value="C:membrane"/>
    <property type="evidence" value="ECO:0007669"/>
    <property type="project" value="UniProtKB-SubCell"/>
</dbReference>
<keyword evidence="3 7" id="KW-0479">Metal-binding</keyword>
<name>A0A1N6XBX9_9EURY</name>
<dbReference type="Pfam" id="PF00127">
    <property type="entry name" value="Copper-bind"/>
    <property type="match status" value="1"/>
</dbReference>
<dbReference type="PROSITE" id="PS00196">
    <property type="entry name" value="COPPER_BLUE"/>
    <property type="match status" value="1"/>
</dbReference>
<evidence type="ECO:0000313" key="12">
    <source>
        <dbReference type="Proteomes" id="UP000186914"/>
    </source>
</evidence>
<feature type="domain" description="Blue (type 1) copper" evidence="10">
    <location>
        <begin position="81"/>
        <end position="169"/>
    </location>
</feature>
<evidence type="ECO:0000256" key="9">
    <source>
        <dbReference type="SAM" id="Phobius"/>
    </source>
</evidence>
<dbReference type="PRINTS" id="PR00157">
    <property type="entry name" value="PLASTOCYANIN"/>
</dbReference>
<dbReference type="InterPro" id="IPR028871">
    <property type="entry name" value="BlueCu_1_BS"/>
</dbReference>
<keyword evidence="2" id="KW-0813">Transport</keyword>
<proteinExistence type="predicted"/>
<feature type="binding site" evidence="7">
    <location>
        <position position="158"/>
    </location>
    <ligand>
        <name>Cu cation</name>
        <dbReference type="ChEBI" id="CHEBI:23378"/>
    </ligand>
</feature>
<dbReference type="Proteomes" id="UP000186914">
    <property type="component" value="Unassembled WGS sequence"/>
</dbReference>
<feature type="binding site" evidence="7">
    <location>
        <position position="112"/>
    </location>
    <ligand>
        <name>Cu cation</name>
        <dbReference type="ChEBI" id="CHEBI:23378"/>
    </ligand>
</feature>
<dbReference type="InterPro" id="IPR002387">
    <property type="entry name" value="Plastocyanin"/>
</dbReference>
<dbReference type="CDD" id="cd04220">
    <property type="entry name" value="Halocyanin"/>
    <property type="match status" value="1"/>
</dbReference>
<dbReference type="InterPro" id="IPR006311">
    <property type="entry name" value="TAT_signal"/>
</dbReference>
<dbReference type="OrthoDB" id="11836at2157"/>
<reference evidence="12" key="1">
    <citation type="submission" date="2017-01" db="EMBL/GenBank/DDBJ databases">
        <authorList>
            <person name="Varghese N."/>
            <person name="Submissions S."/>
        </authorList>
    </citation>
    <scope>NUCLEOTIDE SEQUENCE [LARGE SCALE GENOMIC DNA]</scope>
    <source>
        <strain evidence="12">CGMCC 1.7737</strain>
    </source>
</reference>
<evidence type="ECO:0000259" key="10">
    <source>
        <dbReference type="Pfam" id="PF00127"/>
    </source>
</evidence>
<sequence>MKRREFLLAASGVAGGTAAAAAPAGAQQTTTSGGGNQSGGNGTGGTQTTTSGGGNQSNGNQSSGNQSEGGGGGGGGTETVVVGPGGELVFEPADLQISPGTTVEWVWESNTHNVIPTSQPDGAGWEGSGSEGETFDTGHTYSHTFDTEGSYEYVCIPHETAGMTGTITVGSGGGGGGGGGSAEADPEHMGVPFQAHYVGIATILMMIMSLIFTFFFLKYGESPHTSGGNR</sequence>
<dbReference type="Gene3D" id="2.60.40.420">
    <property type="entry name" value="Cupredoxins - blue copper proteins"/>
    <property type="match status" value="1"/>
</dbReference>
<evidence type="ECO:0000256" key="7">
    <source>
        <dbReference type="PIRSR" id="PIRSR602387-1"/>
    </source>
</evidence>
<comment type="subcellular location">
    <subcellularLocation>
        <location evidence="1">Membrane</location>
    </subcellularLocation>
</comment>
<comment type="cofactor">
    <cofactor evidence="7">
        <name>Cu(2+)</name>
        <dbReference type="ChEBI" id="CHEBI:29036"/>
    </cofactor>
    <text evidence="7">The crystal structure with reduced Cu(1+) has also been determined.</text>
</comment>
<dbReference type="GO" id="GO:0005507">
    <property type="term" value="F:copper ion binding"/>
    <property type="evidence" value="ECO:0007669"/>
    <property type="project" value="InterPro"/>
</dbReference>
<dbReference type="InterPro" id="IPR000923">
    <property type="entry name" value="BlueCu_1"/>
</dbReference>